<keyword evidence="3" id="KW-1185">Reference proteome</keyword>
<dbReference type="GeneID" id="80907396"/>
<comment type="caution">
    <text evidence="2">The sequence shown here is derived from an EMBL/GenBank/DDBJ whole genome shotgun (WGS) entry which is preliminary data.</text>
</comment>
<evidence type="ECO:0000256" key="1">
    <source>
        <dbReference type="SAM" id="MobiDB-lite"/>
    </source>
</evidence>
<name>A0A9W8XNE9_9PLEO</name>
<evidence type="ECO:0000313" key="2">
    <source>
        <dbReference type="EMBL" id="KAJ4355845.1"/>
    </source>
</evidence>
<protein>
    <submittedName>
        <fullName evidence="2">Uncharacterized protein</fullName>
    </submittedName>
</protein>
<reference evidence="2" key="1">
    <citation type="submission" date="2022-10" db="EMBL/GenBank/DDBJ databases">
        <title>Tapping the CABI collections for fungal endophytes: first genome assemblies for Collariella, Neodidymelliopsis, Ascochyta clinopodiicola, Didymella pomorum, Didymosphaeria variabile, Neocosmospora piperis and Neocucurbitaria cava.</title>
        <authorList>
            <person name="Hill R."/>
        </authorList>
    </citation>
    <scope>NUCLEOTIDE SEQUENCE</scope>
    <source>
        <strain evidence="2">IMI 356815</strain>
    </source>
</reference>
<proteinExistence type="predicted"/>
<feature type="region of interest" description="Disordered" evidence="1">
    <location>
        <begin position="1"/>
        <end position="31"/>
    </location>
</feature>
<evidence type="ECO:0000313" key="3">
    <source>
        <dbReference type="Proteomes" id="UP001140513"/>
    </source>
</evidence>
<organism evidence="2 3">
    <name type="scientific">Didymosphaeria variabile</name>
    <dbReference type="NCBI Taxonomy" id="1932322"/>
    <lineage>
        <taxon>Eukaryota</taxon>
        <taxon>Fungi</taxon>
        <taxon>Dikarya</taxon>
        <taxon>Ascomycota</taxon>
        <taxon>Pezizomycotina</taxon>
        <taxon>Dothideomycetes</taxon>
        <taxon>Pleosporomycetidae</taxon>
        <taxon>Pleosporales</taxon>
        <taxon>Massarineae</taxon>
        <taxon>Didymosphaeriaceae</taxon>
        <taxon>Didymosphaeria</taxon>
    </lineage>
</organism>
<dbReference type="RefSeq" id="XP_056072971.1">
    <property type="nucleotide sequence ID" value="XM_056212663.1"/>
</dbReference>
<dbReference type="EMBL" id="JAPEUX010000003">
    <property type="protein sequence ID" value="KAJ4355845.1"/>
    <property type="molecule type" value="Genomic_DNA"/>
</dbReference>
<dbReference type="AlphaFoldDB" id="A0A9W8XNE9"/>
<gene>
    <name evidence="2" type="ORF">N0V89_003866</name>
</gene>
<sequence>MAPDGASAIDKDQEPKLENPNPEIPDSNDVNKKHKVLDVFPKRFMEMFIANKRDDMIYEGKLLLKR</sequence>
<accession>A0A9W8XNE9</accession>
<dbReference type="Proteomes" id="UP001140513">
    <property type="component" value="Unassembled WGS sequence"/>
</dbReference>